<protein>
    <recommendedName>
        <fullName evidence="3">Amidoligase enzyme</fullName>
    </recommendedName>
</protein>
<gene>
    <name evidence="1" type="ORF">VTK73DRAFT_3976</name>
</gene>
<sequence length="324" mass="34543">MDVPGPFQFGIEIELLLGTRKKSQPTWKSLARDVSKRLQKAGLANHVKDGSDKSAETYNEWSIVQEVTIPSQPGKNLWGIELVSPIYPVYSYWAGDLNILFSTLQSSYTLVPSPHCSTHIHLSGVPEALTAIELAGLAKAALYFESALDCLVPPARRGSRAYWCQTLRASSALLEEGVPRSLRDCLAIVDDAAAVAGSHGVVEAVNLFSAASTYGQAHGMTADFVRGKVYKWNLAGMIAADGLGTVEFRQPLGCLAACDAVAWATLTLAFVASAVGELGLGLKGDDVGEEGGSVGELWEFLVAGARSLGWDGIDGVEQLFARED</sequence>
<dbReference type="InterPro" id="IPR022025">
    <property type="entry name" value="Amidoligase_2"/>
</dbReference>
<name>A0ABR3WVX8_9PEZI</name>
<reference evidence="1 2" key="1">
    <citation type="journal article" date="2024" name="Commun. Biol.">
        <title>Comparative genomic analysis of thermophilic fungi reveals convergent evolutionary adaptations and gene losses.</title>
        <authorList>
            <person name="Steindorff A.S."/>
            <person name="Aguilar-Pontes M.V."/>
            <person name="Robinson A.J."/>
            <person name="Andreopoulos B."/>
            <person name="LaButti K."/>
            <person name="Kuo A."/>
            <person name="Mondo S."/>
            <person name="Riley R."/>
            <person name="Otillar R."/>
            <person name="Haridas S."/>
            <person name="Lipzen A."/>
            <person name="Grimwood J."/>
            <person name="Schmutz J."/>
            <person name="Clum A."/>
            <person name="Reid I.D."/>
            <person name="Moisan M.C."/>
            <person name="Butler G."/>
            <person name="Nguyen T.T.M."/>
            <person name="Dewar K."/>
            <person name="Conant G."/>
            <person name="Drula E."/>
            <person name="Henrissat B."/>
            <person name="Hansel C."/>
            <person name="Singer S."/>
            <person name="Hutchinson M.I."/>
            <person name="de Vries R.P."/>
            <person name="Natvig D.O."/>
            <person name="Powell A.J."/>
            <person name="Tsang A."/>
            <person name="Grigoriev I.V."/>
        </authorList>
    </citation>
    <scope>NUCLEOTIDE SEQUENCE [LARGE SCALE GENOMIC DNA]</scope>
    <source>
        <strain evidence="1 2">ATCC 24622</strain>
    </source>
</reference>
<keyword evidence="2" id="KW-1185">Reference proteome</keyword>
<dbReference type="PANTHER" id="PTHR36847">
    <property type="entry name" value="AMIDOLIGASE ENZYME"/>
    <property type="match status" value="1"/>
</dbReference>
<dbReference type="PANTHER" id="PTHR36847:SF1">
    <property type="entry name" value="AMIDOLIGASE ENZYME"/>
    <property type="match status" value="1"/>
</dbReference>
<dbReference type="Pfam" id="PF12224">
    <property type="entry name" value="Amidoligase_2"/>
    <property type="match status" value="1"/>
</dbReference>
<dbReference type="EMBL" id="JAZHXJ010000230">
    <property type="protein sequence ID" value="KAL1867834.1"/>
    <property type="molecule type" value="Genomic_DNA"/>
</dbReference>
<evidence type="ECO:0000313" key="1">
    <source>
        <dbReference type="EMBL" id="KAL1867834.1"/>
    </source>
</evidence>
<accession>A0ABR3WVX8</accession>
<evidence type="ECO:0008006" key="3">
    <source>
        <dbReference type="Google" id="ProtNLM"/>
    </source>
</evidence>
<comment type="caution">
    <text evidence="1">The sequence shown here is derived from an EMBL/GenBank/DDBJ whole genome shotgun (WGS) entry which is preliminary data.</text>
</comment>
<evidence type="ECO:0000313" key="2">
    <source>
        <dbReference type="Proteomes" id="UP001586593"/>
    </source>
</evidence>
<organism evidence="1 2">
    <name type="scientific">Phialemonium thermophilum</name>
    <dbReference type="NCBI Taxonomy" id="223376"/>
    <lineage>
        <taxon>Eukaryota</taxon>
        <taxon>Fungi</taxon>
        <taxon>Dikarya</taxon>
        <taxon>Ascomycota</taxon>
        <taxon>Pezizomycotina</taxon>
        <taxon>Sordariomycetes</taxon>
        <taxon>Sordariomycetidae</taxon>
        <taxon>Cephalothecales</taxon>
        <taxon>Cephalothecaceae</taxon>
        <taxon>Phialemonium</taxon>
    </lineage>
</organism>
<proteinExistence type="predicted"/>
<dbReference type="Proteomes" id="UP001586593">
    <property type="component" value="Unassembled WGS sequence"/>
</dbReference>